<proteinExistence type="predicted"/>
<dbReference type="AlphaFoldDB" id="A0A645IYH2"/>
<protein>
    <submittedName>
        <fullName evidence="1">Uncharacterized protein</fullName>
    </submittedName>
</protein>
<comment type="caution">
    <text evidence="1">The sequence shown here is derived from an EMBL/GenBank/DDBJ whole genome shotgun (WGS) entry which is preliminary data.</text>
</comment>
<reference evidence="1" key="1">
    <citation type="submission" date="2019-08" db="EMBL/GenBank/DDBJ databases">
        <authorList>
            <person name="Kucharzyk K."/>
            <person name="Murdoch R.W."/>
            <person name="Higgins S."/>
            <person name="Loffler F."/>
        </authorList>
    </citation>
    <scope>NUCLEOTIDE SEQUENCE</scope>
</reference>
<sequence>MKNSEPNSDDNKSFIAYLPIPKIGQRYSEFQLVASLLEMFGLATYELSGGRNPQIFVRVNDPLKLKRLSEAESYRNILLTEIESRHKRAAKIVNNFMVLDKSNNDRWDIIEHYFLGYDELINFELEIDDEQVAVSESF</sequence>
<evidence type="ECO:0000313" key="1">
    <source>
        <dbReference type="EMBL" id="MPN55940.1"/>
    </source>
</evidence>
<gene>
    <name evidence="1" type="ORF">SDC9_203624</name>
</gene>
<name>A0A645IYH2_9ZZZZ</name>
<organism evidence="1">
    <name type="scientific">bioreactor metagenome</name>
    <dbReference type="NCBI Taxonomy" id="1076179"/>
    <lineage>
        <taxon>unclassified sequences</taxon>
        <taxon>metagenomes</taxon>
        <taxon>ecological metagenomes</taxon>
    </lineage>
</organism>
<accession>A0A645IYH2</accession>
<dbReference type="EMBL" id="VSSQ01125713">
    <property type="protein sequence ID" value="MPN55940.1"/>
    <property type="molecule type" value="Genomic_DNA"/>
</dbReference>